<protein>
    <submittedName>
        <fullName evidence="1">Uncharacterized protein</fullName>
    </submittedName>
</protein>
<dbReference type="EMBL" id="JBHLSS010000077">
    <property type="protein sequence ID" value="MFC0710369.1"/>
    <property type="molecule type" value="Genomic_DNA"/>
</dbReference>
<organism evidence="1 2">
    <name type="scientific">Azorhizophilus paspali</name>
    <name type="common">Azotobacter paspali</name>
    <dbReference type="NCBI Taxonomy" id="69963"/>
    <lineage>
        <taxon>Bacteria</taxon>
        <taxon>Pseudomonadati</taxon>
        <taxon>Pseudomonadota</taxon>
        <taxon>Gammaproteobacteria</taxon>
        <taxon>Pseudomonadales</taxon>
        <taxon>Pseudomonadaceae</taxon>
        <taxon>Azorhizophilus</taxon>
    </lineage>
</organism>
<keyword evidence="2" id="KW-1185">Reference proteome</keyword>
<name>A0ABV6SN56_AZOPA</name>
<reference evidence="1 2" key="1">
    <citation type="submission" date="2024-09" db="EMBL/GenBank/DDBJ databases">
        <authorList>
            <person name="Sun Q."/>
            <person name="Mori K."/>
        </authorList>
    </citation>
    <scope>NUCLEOTIDE SEQUENCE [LARGE SCALE GENOMIC DNA]</scope>
    <source>
        <strain evidence="1 2">NCAIM B.01794</strain>
    </source>
</reference>
<comment type="caution">
    <text evidence="1">The sequence shown here is derived from an EMBL/GenBank/DDBJ whole genome shotgun (WGS) entry which is preliminary data.</text>
</comment>
<gene>
    <name evidence="1" type="ORF">ACFFGX_12660</name>
</gene>
<evidence type="ECO:0000313" key="2">
    <source>
        <dbReference type="Proteomes" id="UP001589891"/>
    </source>
</evidence>
<proteinExistence type="predicted"/>
<dbReference type="RefSeq" id="WP_377968952.1">
    <property type="nucleotide sequence ID" value="NZ_CP171449.1"/>
</dbReference>
<dbReference type="Proteomes" id="UP001589891">
    <property type="component" value="Unassembled WGS sequence"/>
</dbReference>
<sequence>MVNVLQKHINHSFIMEVTMKNEGNFEWVEIPGSINHKVRPGTEASFCYGSSACIAPPLKLMDDMSIEEFEAHLALSEALVENSLRQKAA</sequence>
<evidence type="ECO:0000313" key="1">
    <source>
        <dbReference type="EMBL" id="MFC0710369.1"/>
    </source>
</evidence>
<accession>A0ABV6SN56</accession>